<dbReference type="KEGG" id="jre:108984666"/>
<dbReference type="SMART" id="SM00439">
    <property type="entry name" value="BAH"/>
    <property type="match status" value="1"/>
</dbReference>
<gene>
    <name evidence="3" type="primary">LOC108984666</name>
</gene>
<dbReference type="PROSITE" id="PS50016">
    <property type="entry name" value="ZF_PHD_2"/>
    <property type="match status" value="1"/>
</dbReference>
<keyword evidence="2" id="KW-1185">Reference proteome</keyword>
<dbReference type="SMART" id="SM00249">
    <property type="entry name" value="PHD"/>
    <property type="match status" value="1"/>
</dbReference>
<dbReference type="PANTHER" id="PTHR47527">
    <property type="entry name" value="RING/FYVE/PHD ZINC FINGER SUPERFAMILY PROTEIN"/>
    <property type="match status" value="1"/>
</dbReference>
<feature type="compositionally biased region" description="Basic and acidic residues" evidence="1">
    <location>
        <begin position="587"/>
        <end position="613"/>
    </location>
</feature>
<dbReference type="STRING" id="51240.A0A2I4DYM0"/>
<feature type="compositionally biased region" description="Polar residues" evidence="1">
    <location>
        <begin position="684"/>
        <end position="693"/>
    </location>
</feature>
<dbReference type="SUPFAM" id="SSF57903">
    <property type="entry name" value="FYVE/PHD zinc finger"/>
    <property type="match status" value="1"/>
</dbReference>
<dbReference type="InterPro" id="IPR001965">
    <property type="entry name" value="Znf_PHD"/>
</dbReference>
<dbReference type="InterPro" id="IPR043151">
    <property type="entry name" value="BAH_sf"/>
</dbReference>
<dbReference type="Pfam" id="PF25073">
    <property type="entry name" value="DUF7797"/>
    <property type="match status" value="1"/>
</dbReference>
<sequence>MDQTAGVEPMELTEASAVLTGDNGMIEDGGGDGDLGSRSTKRAKIEPGPGLELKRVAEIVLVLSTMARMRGGKSPTEAEVDLMAEARAKLVEACAALAPKDVVGREAIGTVIEDLGLNGKVKDQRLGFRAPKLTIKEKLDNAKRKMDESKNFAAHTSTYTSHPVQPSSSTLPENRGASHTLRSFPSDKPSHPAISSGGISASPLGHASATTTSASLQYQMPTNEVRPAMMSRGSSSSHLGRDPTSVPLPKVERVQFKLDGGSNGSSFASQLPANSSTNHSLVNAPTWSIQTQSASTAKSGQEYKVPNHTYAKVEGTVDVSMSRVAPQAARDQSFRSFITQTAPGNSPTMHPPLQGMSFVQGPSTGNNHNEVAKLVQKLLQPQRPEHPKWTPPSRDYMNKAITCQTCQLTINEVDNVLLCDACEKGYHLKCLQPNQKGIPRGEWHCMRCLALTQGKPLPPKYGRVMRSSTNQPNVTSDMAIKVSSSEKKVGTVDPKVNQQKMAANGSSGLQSPAHTGTTGTNHAESASDVKIPNARETHGNNIASKSTIVDEKPFSEVPPNIPLTVFGAACVSPSVGAPSVNSSQQIKDCELSTREERSLEEKTEPPAKSDHPQPLHNSQVVDWTFPLNCAEVPSKYCSDSDLTIKEPESSQIRQNSGHTSGDDTKQYDQLVAQANPSGALPNFSGASEHSGSPSDGLHGVEWIGNVVHVLDGKSFYQSCRVSGVIYKLQDHALFRSNHGELIPSKLQSMWEDSRTGSKWVIVTRCYFPGDLPENVGRPCSPESNEVYESNHESTIMAGLIQGPCEVLPPIMFSEERERRSQAGMDAKIGLQPVFLCKWFYDEFKGVFQPVPS</sequence>
<protein>
    <submittedName>
        <fullName evidence="3">Uncharacterized protein LOC108984666</fullName>
    </submittedName>
</protein>
<reference evidence="3" key="1">
    <citation type="submission" date="2025-08" db="UniProtKB">
        <authorList>
            <consortium name="RefSeq"/>
        </authorList>
    </citation>
    <scope>IDENTIFICATION</scope>
    <source>
        <tissue evidence="3">Leaves</tissue>
    </source>
</reference>
<dbReference type="PROSITE" id="PS01359">
    <property type="entry name" value="ZF_PHD_1"/>
    <property type="match status" value="1"/>
</dbReference>
<dbReference type="CDD" id="cd04370">
    <property type="entry name" value="BAH"/>
    <property type="match status" value="1"/>
</dbReference>
<feature type="compositionally biased region" description="Polar residues" evidence="1">
    <location>
        <begin position="649"/>
        <end position="659"/>
    </location>
</feature>
<accession>A0A2I4DYM0</accession>
<feature type="region of interest" description="Disordered" evidence="1">
    <location>
        <begin position="154"/>
        <end position="212"/>
    </location>
</feature>
<organism evidence="2 3">
    <name type="scientific">Juglans regia</name>
    <name type="common">English walnut</name>
    <dbReference type="NCBI Taxonomy" id="51240"/>
    <lineage>
        <taxon>Eukaryota</taxon>
        <taxon>Viridiplantae</taxon>
        <taxon>Streptophyta</taxon>
        <taxon>Embryophyta</taxon>
        <taxon>Tracheophyta</taxon>
        <taxon>Spermatophyta</taxon>
        <taxon>Magnoliopsida</taxon>
        <taxon>eudicotyledons</taxon>
        <taxon>Gunneridae</taxon>
        <taxon>Pentapetalae</taxon>
        <taxon>rosids</taxon>
        <taxon>fabids</taxon>
        <taxon>Fagales</taxon>
        <taxon>Juglandaceae</taxon>
        <taxon>Juglans</taxon>
    </lineage>
</organism>
<dbReference type="Pfam" id="PF01426">
    <property type="entry name" value="BAH"/>
    <property type="match status" value="1"/>
</dbReference>
<evidence type="ECO:0000256" key="1">
    <source>
        <dbReference type="SAM" id="MobiDB-lite"/>
    </source>
</evidence>
<feature type="region of interest" description="Disordered" evidence="1">
    <location>
        <begin position="645"/>
        <end position="664"/>
    </location>
</feature>
<dbReference type="InterPro" id="IPR001025">
    <property type="entry name" value="BAH_dom"/>
</dbReference>
<feature type="region of interest" description="Disordered" evidence="1">
    <location>
        <begin position="675"/>
        <end position="694"/>
    </location>
</feature>
<dbReference type="Gramene" id="Jr02_25060_p1">
    <property type="protein sequence ID" value="cds.Jr02_25060_p1"/>
    <property type="gene ID" value="Jr02_25060"/>
</dbReference>
<dbReference type="PANTHER" id="PTHR47527:SF3">
    <property type="entry name" value="RING_FYVE_PHD ZINC FINGER SUPERFAMILY PROTEIN"/>
    <property type="match status" value="1"/>
</dbReference>
<dbReference type="GeneID" id="108984666"/>
<dbReference type="Gene3D" id="2.30.30.490">
    <property type="match status" value="1"/>
</dbReference>
<dbReference type="InterPro" id="IPR019787">
    <property type="entry name" value="Znf_PHD-finger"/>
</dbReference>
<dbReference type="InterPro" id="IPR019786">
    <property type="entry name" value="Zinc_finger_PHD-type_CS"/>
</dbReference>
<dbReference type="InterPro" id="IPR011011">
    <property type="entry name" value="Znf_FYVE_PHD"/>
</dbReference>
<dbReference type="InterPro" id="IPR056699">
    <property type="entry name" value="DUF7797"/>
</dbReference>
<evidence type="ECO:0000313" key="2">
    <source>
        <dbReference type="Proteomes" id="UP000235220"/>
    </source>
</evidence>
<dbReference type="GO" id="GO:0003682">
    <property type="term" value="F:chromatin binding"/>
    <property type="evidence" value="ECO:0007669"/>
    <property type="project" value="InterPro"/>
</dbReference>
<feature type="region of interest" description="Disordered" evidence="1">
    <location>
        <begin position="502"/>
        <end position="547"/>
    </location>
</feature>
<dbReference type="InterPro" id="IPR013083">
    <property type="entry name" value="Znf_RING/FYVE/PHD"/>
</dbReference>
<feature type="region of interest" description="Disordered" evidence="1">
    <location>
        <begin position="21"/>
        <end position="45"/>
    </location>
</feature>
<dbReference type="OrthoDB" id="787137at2759"/>
<dbReference type="Pfam" id="PF00628">
    <property type="entry name" value="PHD"/>
    <property type="match status" value="1"/>
</dbReference>
<dbReference type="Gene3D" id="3.30.40.10">
    <property type="entry name" value="Zinc/RING finger domain, C3HC4 (zinc finger)"/>
    <property type="match status" value="1"/>
</dbReference>
<dbReference type="Proteomes" id="UP000235220">
    <property type="component" value="Chromosome 2"/>
</dbReference>
<evidence type="ECO:0000313" key="3">
    <source>
        <dbReference type="RefSeq" id="XP_018812242.2"/>
    </source>
</evidence>
<proteinExistence type="predicted"/>
<feature type="compositionally biased region" description="Polar residues" evidence="1">
    <location>
        <begin position="502"/>
        <end position="524"/>
    </location>
</feature>
<dbReference type="RefSeq" id="XP_018812242.2">
    <property type="nucleotide sequence ID" value="XM_018956697.2"/>
</dbReference>
<dbReference type="FunCoup" id="A0A2I4DYM0">
    <property type="interactions" value="2198"/>
</dbReference>
<name>A0A2I4DYM0_JUGRE</name>
<dbReference type="PROSITE" id="PS51038">
    <property type="entry name" value="BAH"/>
    <property type="match status" value="1"/>
</dbReference>
<feature type="region of interest" description="Disordered" evidence="1">
    <location>
        <begin position="576"/>
        <end position="617"/>
    </location>
</feature>
<dbReference type="AlphaFoldDB" id="A0A2I4DYM0"/>
<feature type="compositionally biased region" description="Polar residues" evidence="1">
    <location>
        <begin position="154"/>
        <end position="172"/>
    </location>
</feature>